<accession>A0A6G2D9V0</accession>
<dbReference type="InterPro" id="IPR017853">
    <property type="entry name" value="GH"/>
</dbReference>
<comment type="caution">
    <text evidence="2">The sequence shown here is derived from an EMBL/GenBank/DDBJ whole genome shotgun (WGS) entry which is preliminary data.</text>
</comment>
<dbReference type="AlphaFoldDB" id="A0A6G2D9V0"/>
<organism evidence="2 3">
    <name type="scientific">Streptococcus pneumoniae</name>
    <dbReference type="NCBI Taxonomy" id="1313"/>
    <lineage>
        <taxon>Bacteria</taxon>
        <taxon>Bacillati</taxon>
        <taxon>Bacillota</taxon>
        <taxon>Bacilli</taxon>
        <taxon>Lactobacillales</taxon>
        <taxon>Streptococcaceae</taxon>
        <taxon>Streptococcus</taxon>
    </lineage>
</organism>
<dbReference type="SUPFAM" id="SSF51445">
    <property type="entry name" value="(Trans)glycosidases"/>
    <property type="match status" value="1"/>
</dbReference>
<protein>
    <submittedName>
        <fullName evidence="2">Family 1 glycosylhydrolase</fullName>
    </submittedName>
</protein>
<name>A0A6G2D9V0_STREE</name>
<dbReference type="Gene3D" id="3.20.20.80">
    <property type="entry name" value="Glycosidases"/>
    <property type="match status" value="1"/>
</dbReference>
<dbReference type="GO" id="GO:0005975">
    <property type="term" value="P:carbohydrate metabolic process"/>
    <property type="evidence" value="ECO:0007669"/>
    <property type="project" value="InterPro"/>
</dbReference>
<feature type="non-terminal residue" evidence="2">
    <location>
        <position position="79"/>
    </location>
</feature>
<gene>
    <name evidence="2" type="ORF">GM540_04925</name>
</gene>
<proteinExistence type="predicted"/>
<reference evidence="2 3" key="1">
    <citation type="submission" date="2019-11" db="EMBL/GenBank/DDBJ databases">
        <title>Growth characteristics of pneumococcus vary with the chemical composition of the capsule and with environmental conditions.</title>
        <authorList>
            <person name="Tothpal A."/>
            <person name="Desobry K."/>
            <person name="Joshi S."/>
            <person name="Wyllie A.L."/>
            <person name="Weinberger D.M."/>
        </authorList>
    </citation>
    <scope>NUCLEOTIDE SEQUENCE [LARGE SCALE GENOMIC DNA]</scope>
    <source>
        <strain evidence="3">pnumococcus19F</strain>
    </source>
</reference>
<evidence type="ECO:0000313" key="2">
    <source>
        <dbReference type="EMBL" id="MTV73346.1"/>
    </source>
</evidence>
<dbReference type="GO" id="GO:0004553">
    <property type="term" value="F:hydrolase activity, hydrolyzing O-glycosyl compounds"/>
    <property type="evidence" value="ECO:0007669"/>
    <property type="project" value="InterPro"/>
</dbReference>
<sequence length="79" mass="9171">MLRFPKDFVWGSSTSGPQTEGRVAGDGKGDNLWDYWFQVEPNRYYNGIGSDKTSTFYENWERDIELLLETGHTVFRTSI</sequence>
<dbReference type="Pfam" id="PF00232">
    <property type="entry name" value="Glyco_hydro_1"/>
    <property type="match status" value="1"/>
</dbReference>
<dbReference type="InterPro" id="IPR001360">
    <property type="entry name" value="Glyco_hydro_1"/>
</dbReference>
<dbReference type="EMBL" id="WNHQ01000340">
    <property type="protein sequence ID" value="MTV73346.1"/>
    <property type="molecule type" value="Genomic_DNA"/>
</dbReference>
<dbReference type="Proteomes" id="UP000483094">
    <property type="component" value="Unassembled WGS sequence"/>
</dbReference>
<keyword evidence="2" id="KW-0378">Hydrolase</keyword>
<evidence type="ECO:0000256" key="1">
    <source>
        <dbReference type="SAM" id="MobiDB-lite"/>
    </source>
</evidence>
<evidence type="ECO:0000313" key="3">
    <source>
        <dbReference type="Proteomes" id="UP000483094"/>
    </source>
</evidence>
<feature type="region of interest" description="Disordered" evidence="1">
    <location>
        <begin position="1"/>
        <end position="26"/>
    </location>
</feature>